<dbReference type="PANTHER" id="PTHR37422">
    <property type="entry name" value="TEICHURONIC ACID BIOSYNTHESIS PROTEIN TUAE"/>
    <property type="match status" value="1"/>
</dbReference>
<feature type="transmembrane region" description="Helical" evidence="5">
    <location>
        <begin position="138"/>
        <end position="161"/>
    </location>
</feature>
<keyword evidence="2 5" id="KW-0812">Transmembrane</keyword>
<accession>A0A540VE33</accession>
<feature type="transmembrane region" description="Helical" evidence="5">
    <location>
        <begin position="252"/>
        <end position="268"/>
    </location>
</feature>
<protein>
    <submittedName>
        <fullName evidence="7">O-antigen ligase family protein</fullName>
    </submittedName>
</protein>
<evidence type="ECO:0000256" key="5">
    <source>
        <dbReference type="SAM" id="Phobius"/>
    </source>
</evidence>
<keyword evidence="3 5" id="KW-1133">Transmembrane helix</keyword>
<reference evidence="7 8" key="1">
    <citation type="submission" date="2019-06" db="EMBL/GenBank/DDBJ databases">
        <title>Genome sequence of Litorilinea aerophila BAA-2444.</title>
        <authorList>
            <person name="Maclea K.S."/>
            <person name="Maurais E.G."/>
            <person name="Iannazzi L.C."/>
        </authorList>
    </citation>
    <scope>NUCLEOTIDE SEQUENCE [LARGE SCALE GENOMIC DNA]</scope>
    <source>
        <strain evidence="7 8">ATCC BAA-2444</strain>
    </source>
</reference>
<gene>
    <name evidence="7" type="ORF">FKZ61_14415</name>
</gene>
<evidence type="ECO:0000256" key="3">
    <source>
        <dbReference type="ARBA" id="ARBA00022989"/>
    </source>
</evidence>
<proteinExistence type="predicted"/>
<feature type="transmembrane region" description="Helical" evidence="5">
    <location>
        <begin position="275"/>
        <end position="294"/>
    </location>
</feature>
<dbReference type="Pfam" id="PF04932">
    <property type="entry name" value="Wzy_C"/>
    <property type="match status" value="1"/>
</dbReference>
<feature type="transmembrane region" description="Helical" evidence="5">
    <location>
        <begin position="78"/>
        <end position="98"/>
    </location>
</feature>
<feature type="transmembrane region" description="Helical" evidence="5">
    <location>
        <begin position="407"/>
        <end position="425"/>
    </location>
</feature>
<name>A0A540VE33_9CHLR</name>
<dbReference type="GO" id="GO:0016874">
    <property type="term" value="F:ligase activity"/>
    <property type="evidence" value="ECO:0007669"/>
    <property type="project" value="UniProtKB-KW"/>
</dbReference>
<dbReference type="PANTHER" id="PTHR37422:SF23">
    <property type="entry name" value="TEICHURONIC ACID BIOSYNTHESIS PROTEIN TUAE"/>
    <property type="match status" value="1"/>
</dbReference>
<feature type="transmembrane region" description="Helical" evidence="5">
    <location>
        <begin position="21"/>
        <end position="41"/>
    </location>
</feature>
<evidence type="ECO:0000313" key="8">
    <source>
        <dbReference type="Proteomes" id="UP000317371"/>
    </source>
</evidence>
<dbReference type="AlphaFoldDB" id="A0A540VE33"/>
<comment type="subcellular location">
    <subcellularLocation>
        <location evidence="1">Membrane</location>
        <topology evidence="1">Multi-pass membrane protein</topology>
    </subcellularLocation>
</comment>
<feature type="transmembrane region" description="Helical" evidence="5">
    <location>
        <begin position="110"/>
        <end position="126"/>
    </location>
</feature>
<organism evidence="7 8">
    <name type="scientific">Litorilinea aerophila</name>
    <dbReference type="NCBI Taxonomy" id="1204385"/>
    <lineage>
        <taxon>Bacteria</taxon>
        <taxon>Bacillati</taxon>
        <taxon>Chloroflexota</taxon>
        <taxon>Caldilineae</taxon>
        <taxon>Caldilineales</taxon>
        <taxon>Caldilineaceae</taxon>
        <taxon>Litorilinea</taxon>
    </lineage>
</organism>
<keyword evidence="8" id="KW-1185">Reference proteome</keyword>
<feature type="transmembrane region" description="Helical" evidence="5">
    <location>
        <begin position="47"/>
        <end position="66"/>
    </location>
</feature>
<comment type="caution">
    <text evidence="7">The sequence shown here is derived from an EMBL/GenBank/DDBJ whole genome shotgun (WGS) entry which is preliminary data.</text>
</comment>
<evidence type="ECO:0000256" key="2">
    <source>
        <dbReference type="ARBA" id="ARBA00022692"/>
    </source>
</evidence>
<dbReference type="Proteomes" id="UP000317371">
    <property type="component" value="Unassembled WGS sequence"/>
</dbReference>
<evidence type="ECO:0000313" key="7">
    <source>
        <dbReference type="EMBL" id="TQE94997.1"/>
    </source>
</evidence>
<dbReference type="InParanoid" id="A0A540VE33"/>
<dbReference type="InterPro" id="IPR051533">
    <property type="entry name" value="WaaL-like"/>
</dbReference>
<evidence type="ECO:0000256" key="1">
    <source>
        <dbReference type="ARBA" id="ARBA00004141"/>
    </source>
</evidence>
<feature type="domain" description="O-antigen ligase-related" evidence="6">
    <location>
        <begin position="239"/>
        <end position="381"/>
    </location>
</feature>
<feature type="transmembrane region" description="Helical" evidence="5">
    <location>
        <begin position="197"/>
        <end position="216"/>
    </location>
</feature>
<dbReference type="OrthoDB" id="141717at2"/>
<feature type="transmembrane region" description="Helical" evidence="5">
    <location>
        <begin position="228"/>
        <end position="246"/>
    </location>
</feature>
<dbReference type="EMBL" id="VIGC01000018">
    <property type="protein sequence ID" value="TQE94997.1"/>
    <property type="molecule type" value="Genomic_DNA"/>
</dbReference>
<feature type="transmembrane region" description="Helical" evidence="5">
    <location>
        <begin position="372"/>
        <end position="395"/>
    </location>
</feature>
<sequence length="470" mass="51284">MAGFAAPCGLCYHAAMRYLRAWWDIPLIVDLLLLGLAMPSLYFPARFPPWTIPLSLVFLALGWLWRRWRLGLWCRSTPADWPLFFLLGLMLPISLWAAPEPLRMAHSIPRAYILLWNFCLFAAVVAHGSRDMRLYRAVAAGFFLAATGIALAAPLGMNWLYKFALLQPVLSRIPGPLVGVFQGAESGFHPNQVAGTLLHALPLMLALSVAQVWGALGNRGQRTWSHRALRALFLLCTGIVLGVLVLTQSRSGLLGLTVGVLTMALLPWRWGRWALAGGVVALVLAFPFLPASLVDLISDAPPVEALGGTSSLGFRQTVWSAAITGLHDFAFTGMGLGTFREVVFLLYPMQGISPTYDLGHAHNFFIQTGLDFGLPGLVALLAIYLLLVTGLVGVWRRAGQEAAEQRVWALGLLGCLLAQTLYSQLDAVAMGAKTNFLWWWMVALGLALQIQTSTHIRPTADPSNELGQPS</sequence>
<dbReference type="GO" id="GO:0016020">
    <property type="term" value="C:membrane"/>
    <property type="evidence" value="ECO:0007669"/>
    <property type="project" value="UniProtKB-SubCell"/>
</dbReference>
<dbReference type="InterPro" id="IPR007016">
    <property type="entry name" value="O-antigen_ligase-rel_domated"/>
</dbReference>
<evidence type="ECO:0000256" key="4">
    <source>
        <dbReference type="ARBA" id="ARBA00023136"/>
    </source>
</evidence>
<keyword evidence="4 5" id="KW-0472">Membrane</keyword>
<keyword evidence="7" id="KW-0436">Ligase</keyword>
<evidence type="ECO:0000259" key="6">
    <source>
        <dbReference type="Pfam" id="PF04932"/>
    </source>
</evidence>